<dbReference type="Gene3D" id="3.40.50.2000">
    <property type="entry name" value="Glycogen Phosphorylase B"/>
    <property type="match status" value="2"/>
</dbReference>
<dbReference type="EMBL" id="CP159290">
    <property type="protein sequence ID" value="XCH30887.1"/>
    <property type="molecule type" value="Genomic_DNA"/>
</dbReference>
<gene>
    <name evidence="1" type="ORF">ABRQ22_04150</name>
</gene>
<name>A0AAU8G399_9MICO</name>
<organism evidence="1">
    <name type="scientific">Cellulosimicrobium sp. ES-005</name>
    <dbReference type="NCBI Taxonomy" id="3163031"/>
    <lineage>
        <taxon>Bacteria</taxon>
        <taxon>Bacillati</taxon>
        <taxon>Actinomycetota</taxon>
        <taxon>Actinomycetes</taxon>
        <taxon>Micrococcales</taxon>
        <taxon>Promicromonosporaceae</taxon>
        <taxon>Cellulosimicrobium</taxon>
    </lineage>
</organism>
<dbReference type="AlphaFoldDB" id="A0AAU8G399"/>
<evidence type="ECO:0000313" key="1">
    <source>
        <dbReference type="EMBL" id="XCH30887.1"/>
    </source>
</evidence>
<proteinExistence type="predicted"/>
<dbReference type="SUPFAM" id="SSF53756">
    <property type="entry name" value="UDP-Glycosyltransferase/glycogen phosphorylase"/>
    <property type="match status" value="1"/>
</dbReference>
<accession>A0AAU8G399</accession>
<sequence>MAESSRRTMLIVSFSPLAGDARVLKQIRHFAASYDVTTCGYGPTPLEGVEHLAIPDDARHELDGRLVTTRVYPLVHRAVPAVRAARRVLAGRRFDVAIANDLETVPVAFDVAEPAHVLADLHEYSPRLHEDNPAWVRRIAPYYRWLARHYAARAGAATTVGDGLAEAYRDELGVECRVVTNAAPYAALSPGPVVEPVRLVHSGASLRKRNLMLLLEAVDASTAPVSLDLFLTPNDPGYLTELRERAAHSSREITVHDAVPYDELLATLNRYDVGVHVLPPVNFNNEWALPNKVFDYVQARVALIVGPSPEMAAVVRERGIGLVTEDFSADALARVLDALTPARVAALKAASDASAHDLASDAQVAVWDEVIAGLARVGTR</sequence>
<protein>
    <submittedName>
        <fullName evidence="1">Glycosyltransferase family 1 protein</fullName>
    </submittedName>
</protein>
<dbReference type="RefSeq" id="WP_353708683.1">
    <property type="nucleotide sequence ID" value="NZ_CP159290.1"/>
</dbReference>
<reference evidence="1" key="1">
    <citation type="submission" date="2024-06" db="EMBL/GenBank/DDBJ databases">
        <title>Complete genome sequence of the cellulolytic actinobacterium, Cellulosimicrobium ES-005.</title>
        <authorList>
            <person name="Matthews C.T."/>
            <person name="Underwood K.D."/>
            <person name="Ghanchi K.M."/>
            <person name="Fields S.D."/>
            <person name="Gardner S.G."/>
        </authorList>
    </citation>
    <scope>NUCLEOTIDE SEQUENCE</scope>
    <source>
        <strain evidence="1">ES-005</strain>
    </source>
</reference>